<gene>
    <name evidence="1" type="ORF">HERILL_LOCUS14525</name>
</gene>
<keyword evidence="2" id="KW-1185">Reference proteome</keyword>
<dbReference type="InParanoid" id="A0A7R8V5Q1"/>
<name>A0A7R8V5Q1_HERIL</name>
<dbReference type="Proteomes" id="UP000594454">
    <property type="component" value="Chromosome 6"/>
</dbReference>
<reference evidence="1 2" key="1">
    <citation type="submission" date="2020-11" db="EMBL/GenBank/DDBJ databases">
        <authorList>
            <person name="Wallbank WR R."/>
            <person name="Pardo Diaz C."/>
            <person name="Kozak K."/>
            <person name="Martin S."/>
            <person name="Jiggins C."/>
            <person name="Moest M."/>
            <person name="Warren A I."/>
            <person name="Generalovic N T."/>
            <person name="Byers J.R.P. K."/>
            <person name="Montejo-Kovacevich G."/>
            <person name="Yen C E."/>
        </authorList>
    </citation>
    <scope>NUCLEOTIDE SEQUENCE [LARGE SCALE GENOMIC DNA]</scope>
</reference>
<dbReference type="AlphaFoldDB" id="A0A7R8V5Q1"/>
<dbReference type="EMBL" id="LR899014">
    <property type="protein sequence ID" value="CAD7092140.1"/>
    <property type="molecule type" value="Genomic_DNA"/>
</dbReference>
<evidence type="ECO:0000313" key="1">
    <source>
        <dbReference type="EMBL" id="CAD7092140.1"/>
    </source>
</evidence>
<evidence type="ECO:0000313" key="2">
    <source>
        <dbReference type="Proteomes" id="UP000594454"/>
    </source>
</evidence>
<proteinExistence type="predicted"/>
<sequence>MDVISGHFLEALTFLRRILLLVVSVRRNYLWALIIKLNQASNVRFGGDKYGMISRFQFIILPIVELCKIQS</sequence>
<accession>A0A7R8V5Q1</accession>
<protein>
    <submittedName>
        <fullName evidence="1">Uncharacterized protein</fullName>
    </submittedName>
</protein>
<organism evidence="1 2">
    <name type="scientific">Hermetia illucens</name>
    <name type="common">Black soldier fly</name>
    <dbReference type="NCBI Taxonomy" id="343691"/>
    <lineage>
        <taxon>Eukaryota</taxon>
        <taxon>Metazoa</taxon>
        <taxon>Ecdysozoa</taxon>
        <taxon>Arthropoda</taxon>
        <taxon>Hexapoda</taxon>
        <taxon>Insecta</taxon>
        <taxon>Pterygota</taxon>
        <taxon>Neoptera</taxon>
        <taxon>Endopterygota</taxon>
        <taxon>Diptera</taxon>
        <taxon>Brachycera</taxon>
        <taxon>Stratiomyomorpha</taxon>
        <taxon>Stratiomyidae</taxon>
        <taxon>Hermetiinae</taxon>
        <taxon>Hermetia</taxon>
    </lineage>
</organism>